<dbReference type="PATRIC" id="fig|217031.4.peg.2644"/>
<dbReference type="PANTHER" id="PTHR10587">
    <property type="entry name" value="GLYCOSYL TRANSFERASE-RELATED"/>
    <property type="match status" value="1"/>
</dbReference>
<protein>
    <submittedName>
        <fullName evidence="3">Peptidoglycan N-acetylglucosamine deacetylase</fullName>
    </submittedName>
</protein>
<feature type="compositionally biased region" description="Basic and acidic residues" evidence="1">
    <location>
        <begin position="28"/>
        <end position="53"/>
    </location>
</feature>
<dbReference type="PROSITE" id="PS51677">
    <property type="entry name" value="NODB"/>
    <property type="match status" value="1"/>
</dbReference>
<accession>A0A0Q9YAX4</accession>
<dbReference type="GO" id="GO:0005975">
    <property type="term" value="P:carbohydrate metabolic process"/>
    <property type="evidence" value="ECO:0007669"/>
    <property type="project" value="InterPro"/>
</dbReference>
<dbReference type="InterPro" id="IPR011330">
    <property type="entry name" value="Glyco_hydro/deAcase_b/a-brl"/>
</dbReference>
<comment type="caution">
    <text evidence="3">The sequence shown here is derived from an EMBL/GenBank/DDBJ whole genome shotgun (WGS) entry which is preliminary data.</text>
</comment>
<gene>
    <name evidence="3" type="ORF">ACA29_07990</name>
</gene>
<organism evidence="3 4">
    <name type="scientific">Lederbergia galactosidilytica</name>
    <dbReference type="NCBI Taxonomy" id="217031"/>
    <lineage>
        <taxon>Bacteria</taxon>
        <taxon>Bacillati</taxon>
        <taxon>Bacillota</taxon>
        <taxon>Bacilli</taxon>
        <taxon>Bacillales</taxon>
        <taxon>Bacillaceae</taxon>
        <taxon>Lederbergia</taxon>
    </lineage>
</organism>
<name>A0A0Q9YAX4_9BACI</name>
<proteinExistence type="predicted"/>
<evidence type="ECO:0000259" key="2">
    <source>
        <dbReference type="PROSITE" id="PS51677"/>
    </source>
</evidence>
<feature type="domain" description="NodB homology" evidence="2">
    <location>
        <begin position="60"/>
        <end position="243"/>
    </location>
</feature>
<dbReference type="GO" id="GO:0016810">
    <property type="term" value="F:hydrolase activity, acting on carbon-nitrogen (but not peptide) bonds"/>
    <property type="evidence" value="ECO:0007669"/>
    <property type="project" value="InterPro"/>
</dbReference>
<dbReference type="CDD" id="cd10944">
    <property type="entry name" value="CE4_SmPgdA_like"/>
    <property type="match status" value="1"/>
</dbReference>
<dbReference type="InterPro" id="IPR050248">
    <property type="entry name" value="Polysacc_deacetylase_ArnD"/>
</dbReference>
<dbReference type="InterPro" id="IPR002509">
    <property type="entry name" value="NODB_dom"/>
</dbReference>
<reference evidence="3 4" key="1">
    <citation type="submission" date="2015-06" db="EMBL/GenBank/DDBJ databases">
        <title>Genome sequencing project of Bacillus galactosidilyticus PL133.</title>
        <authorList>
            <person name="Gaiero J."/>
            <person name="Nicol R."/>
            <person name="Habash M."/>
        </authorList>
    </citation>
    <scope>NUCLEOTIDE SEQUENCE [LARGE SCALE GENOMIC DNA]</scope>
    <source>
        <strain evidence="3 4">PL133</strain>
    </source>
</reference>
<feature type="region of interest" description="Disordered" evidence="1">
    <location>
        <begin position="1"/>
        <end position="53"/>
    </location>
</feature>
<evidence type="ECO:0000313" key="4">
    <source>
        <dbReference type="Proteomes" id="UP000053881"/>
    </source>
</evidence>
<dbReference type="PANTHER" id="PTHR10587:SF125">
    <property type="entry name" value="POLYSACCHARIDE DEACETYLASE YHEN-RELATED"/>
    <property type="match status" value="1"/>
</dbReference>
<dbReference type="Proteomes" id="UP000053881">
    <property type="component" value="Unassembled WGS sequence"/>
</dbReference>
<evidence type="ECO:0000313" key="3">
    <source>
        <dbReference type="EMBL" id="KRG13639.1"/>
    </source>
</evidence>
<dbReference type="SUPFAM" id="SSF88713">
    <property type="entry name" value="Glycoside hydrolase/deacetylase"/>
    <property type="match status" value="1"/>
</dbReference>
<dbReference type="AlphaFoldDB" id="A0A0Q9YAX4"/>
<dbReference type="EMBL" id="LGPB01000073">
    <property type="protein sequence ID" value="KRG13639.1"/>
    <property type="molecule type" value="Genomic_DNA"/>
</dbReference>
<dbReference type="Pfam" id="PF01522">
    <property type="entry name" value="Polysacc_deac_1"/>
    <property type="match status" value="1"/>
</dbReference>
<sequence length="261" mass="30223">MKTASPIDKIEDKKIMAETLGETSPSPRKSEEKVKKEAGKQTEKEIEREKEELRDKKNEKMVYLTFDDGPSKWTGDFLDVLKEHGIHATFFMQGSHLKQPSYQSDVKRAIKEGHYVGAHSMTHDSDELYKNRQFVPEMRKTLALIHKITGTNPHLVRPPYGSIPGLQDELIHVQVIEAGLKVWDWTIDSQDWKYPNDPQKIMTIIKSTTTEDVEVVLMHEKEQTLKLLPQIIAFFKEQGYEFGVYSDQHHFPNNFLSDSRL</sequence>
<dbReference type="Gene3D" id="3.20.20.370">
    <property type="entry name" value="Glycoside hydrolase/deacetylase"/>
    <property type="match status" value="1"/>
</dbReference>
<evidence type="ECO:0000256" key="1">
    <source>
        <dbReference type="SAM" id="MobiDB-lite"/>
    </source>
</evidence>